<dbReference type="Pfam" id="PF22848">
    <property type="entry name" value="ASD1_dom"/>
    <property type="match status" value="1"/>
</dbReference>
<evidence type="ECO:0000256" key="3">
    <source>
        <dbReference type="ARBA" id="ARBA00011165"/>
    </source>
</evidence>
<dbReference type="Gene3D" id="2.60.40.1180">
    <property type="entry name" value="Golgi alpha-mannosidase II"/>
    <property type="match status" value="1"/>
</dbReference>
<dbReference type="InterPro" id="IPR013780">
    <property type="entry name" value="Glyco_hydro_b"/>
</dbReference>
<dbReference type="InterPro" id="IPR017853">
    <property type="entry name" value="GH"/>
</dbReference>
<comment type="subunit">
    <text evidence="3">Homohexamer; trimer of dimers.</text>
</comment>
<dbReference type="GO" id="GO:0046373">
    <property type="term" value="P:L-arabinose metabolic process"/>
    <property type="evidence" value="ECO:0007669"/>
    <property type="project" value="InterPro"/>
</dbReference>
<keyword evidence="6" id="KW-0119">Carbohydrate metabolism</keyword>
<comment type="caution">
    <text evidence="9">The sequence shown here is derived from an EMBL/GenBank/DDBJ whole genome shotgun (WGS) entry which is preliminary data.</text>
</comment>
<dbReference type="EMBL" id="SMTF01000001">
    <property type="protein sequence ID" value="TDK28701.1"/>
    <property type="molecule type" value="Genomic_DNA"/>
</dbReference>
<reference evidence="9 10" key="1">
    <citation type="submission" date="2019-03" db="EMBL/GenBank/DDBJ databases">
        <title>Luteimonas zhaokaii sp.nov., isolated from the rectal contents of Plateau pika in Yushu, Qinghai Province, China.</title>
        <authorList>
            <person name="Zhang G."/>
        </authorList>
    </citation>
    <scope>NUCLEOTIDE SEQUENCE [LARGE SCALE GENOMIC DNA]</scope>
    <source>
        <strain evidence="9 10">B9</strain>
    </source>
</reference>
<dbReference type="SMART" id="SM00813">
    <property type="entry name" value="Alpha-L-AF_C"/>
    <property type="match status" value="1"/>
</dbReference>
<comment type="similarity">
    <text evidence="2">Belongs to the glycosyl hydrolase 51 family.</text>
</comment>
<dbReference type="AlphaFoldDB" id="A0A4R5U4M5"/>
<dbReference type="OrthoDB" id="9758333at2"/>
<evidence type="ECO:0000256" key="5">
    <source>
        <dbReference type="ARBA" id="ARBA00022801"/>
    </source>
</evidence>
<dbReference type="Gene3D" id="3.20.20.80">
    <property type="entry name" value="Glycosidases"/>
    <property type="match status" value="1"/>
</dbReference>
<dbReference type="PANTHER" id="PTHR43576">
    <property type="entry name" value="ALPHA-L-ARABINOFURANOSIDASE C-RELATED"/>
    <property type="match status" value="1"/>
</dbReference>
<dbReference type="PANTHER" id="PTHR43576:SF2">
    <property type="entry name" value="INTRACELLULAR EXO-ALPHA-L-ARABINOFURANOSIDASE 2"/>
    <property type="match status" value="1"/>
</dbReference>
<evidence type="ECO:0000256" key="2">
    <source>
        <dbReference type="ARBA" id="ARBA00007186"/>
    </source>
</evidence>
<keyword evidence="5" id="KW-0378">Hydrolase</keyword>
<sequence length="527" mass="58538">MIHATRNHRRHGWLATIAVTLAAIAAPVVASPVEVVIEADRPGATIHPNVYGQFVEHLGRGIYEGIWVGEDSSIPNTRGYRNDVLAALKDLRVPLLRWPGGCFADQYHWRDGIGPRAQRPKRVNTSWGGVIEDNAFGTHEFLDLAEMLGAEVYVNGNLGTGTPREMAEWVEYITADGQSTQAELRRRNGRDKPWRLHYFAIGNEAWGCGGNMRPEYYVDLYNHYATFVKAPEDNQPKMIASGGHGDMTEWAEAISSGVEPNWSLRLDGISHHYYTLPNADWEKKGAALGFDEAAWFATLRQTLLMDDYIVANKEVLARNDPDGKYGFYVDEWGTWYDTEEGDNPGFLFQQNSLRDAVVAALNFHIFHDHADRVHMAVIAQMVNVLQAMILTDKEKMLLTPTYHAFHMYRPFHGATTLPARVRNAPEYRHGDGAIPGISVSAARDTDGKLQLALVNPDPGTPLTVHVAVQGGAVQRASGRLLTADAMDAHNSFAQPQAVRPRDYSVEAREGRLAIELPAKSIAVLVVE</sequence>
<dbReference type="SUPFAM" id="SSF51011">
    <property type="entry name" value="Glycosyl hydrolase domain"/>
    <property type="match status" value="1"/>
</dbReference>
<proteinExistence type="inferred from homology"/>
<name>A0A4R5U4M5_9GAMM</name>
<dbReference type="EC" id="3.2.1.55" evidence="4"/>
<keyword evidence="7" id="KW-0326">Glycosidase</keyword>
<dbReference type="RefSeq" id="WP_133320522.1">
    <property type="nucleotide sequence ID" value="NZ_SMTF01000001.1"/>
</dbReference>
<evidence type="ECO:0000256" key="1">
    <source>
        <dbReference type="ARBA" id="ARBA00001462"/>
    </source>
</evidence>
<evidence type="ECO:0000313" key="10">
    <source>
        <dbReference type="Proteomes" id="UP000294796"/>
    </source>
</evidence>
<evidence type="ECO:0000313" key="9">
    <source>
        <dbReference type="EMBL" id="TDK28701.1"/>
    </source>
</evidence>
<protein>
    <recommendedName>
        <fullName evidence="4">non-reducing end alpha-L-arabinofuranosidase</fullName>
        <ecNumber evidence="4">3.2.1.55</ecNumber>
    </recommendedName>
</protein>
<evidence type="ECO:0000256" key="4">
    <source>
        <dbReference type="ARBA" id="ARBA00012670"/>
    </source>
</evidence>
<dbReference type="GO" id="GO:0000272">
    <property type="term" value="P:polysaccharide catabolic process"/>
    <property type="evidence" value="ECO:0007669"/>
    <property type="project" value="TreeGrafter"/>
</dbReference>
<keyword evidence="10" id="KW-1185">Reference proteome</keyword>
<evidence type="ECO:0000259" key="8">
    <source>
        <dbReference type="SMART" id="SM00813"/>
    </source>
</evidence>
<dbReference type="InterPro" id="IPR010720">
    <property type="entry name" value="Alpha-L-AF_C"/>
</dbReference>
<dbReference type="SUPFAM" id="SSF51445">
    <property type="entry name" value="(Trans)glycosidases"/>
    <property type="match status" value="1"/>
</dbReference>
<evidence type="ECO:0000256" key="6">
    <source>
        <dbReference type="ARBA" id="ARBA00023277"/>
    </source>
</evidence>
<evidence type="ECO:0000256" key="7">
    <source>
        <dbReference type="ARBA" id="ARBA00023295"/>
    </source>
</evidence>
<dbReference type="GO" id="GO:0046556">
    <property type="term" value="F:alpha-L-arabinofuranosidase activity"/>
    <property type="evidence" value="ECO:0007669"/>
    <property type="project" value="UniProtKB-EC"/>
</dbReference>
<dbReference type="InterPro" id="IPR055235">
    <property type="entry name" value="ASD1_cat"/>
</dbReference>
<feature type="domain" description="Alpha-L-arabinofuranosidase C-terminal" evidence="8">
    <location>
        <begin position="330"/>
        <end position="520"/>
    </location>
</feature>
<accession>A0A4R5U4M5</accession>
<comment type="catalytic activity">
    <reaction evidence="1">
        <text>Hydrolysis of terminal non-reducing alpha-L-arabinofuranoside residues in alpha-L-arabinosides.</text>
        <dbReference type="EC" id="3.2.1.55"/>
    </reaction>
</comment>
<dbReference type="Pfam" id="PF06964">
    <property type="entry name" value="Alpha-L-AF_C"/>
    <property type="match status" value="1"/>
</dbReference>
<dbReference type="Proteomes" id="UP000294796">
    <property type="component" value="Unassembled WGS sequence"/>
</dbReference>
<organism evidence="9 10">
    <name type="scientific">Luteimonas aestuarii</name>
    <dbReference type="NCBI Taxonomy" id="453837"/>
    <lineage>
        <taxon>Bacteria</taxon>
        <taxon>Pseudomonadati</taxon>
        <taxon>Pseudomonadota</taxon>
        <taxon>Gammaproteobacteria</taxon>
        <taxon>Lysobacterales</taxon>
        <taxon>Lysobacteraceae</taxon>
        <taxon>Luteimonas</taxon>
    </lineage>
</organism>
<gene>
    <name evidence="9" type="ORF">E2F46_02230</name>
</gene>